<dbReference type="SUPFAM" id="SSF48452">
    <property type="entry name" value="TPR-like"/>
    <property type="match status" value="2"/>
</dbReference>
<sequence>MTLSAFQLLNNCHSLKSLKCIHARLLVDGSFPYSDLTLNRILRLYSRFGAVDLARKVFDEITQPNCFLWTALIHGHVENHLYSQALSLFCRMRSESAAPINFSLSSVIKALSRNERLKEGEAIYGVVLKSGFEFDLIVQNAVLDLFMRCQKADFARRVFDDMDGRDIVSWNSMISGYGNNGRVNVARELFDKMPERNVISWTSMICGYIKVGNIVEARSLFEAMPTKDLASWNVMVSGYVDACDIVNAQLIFDRMPIRDIGTWNVMISGFCKAGDMNSAEVLFDQMQKRTITSWTIMVDGYIKAGNIDRARSLFDQMPEKNLVTWSAMIGGYAKHGQPCAALYLLEQFEKQDIKPDETFILGIISACSQLGILETAESTIGKFLEPSHFSNIQLVTGLIDMYAKCGNIGKAIEVFEMTYQKDLLCYSTMISAFANHGLGQEAVFLFEKMLEKKIVPDGIIFLAVLSSCNHGGFVNEGRSYFKRMIEEFKIQPSEKHYACMVDLLGRAGCLEDAYSLISDMHTAPSSAVWGALLAACRTHSNVELAEIASAELLKIEPDNSSNYVTLSNVYAAARRWGEVAKVRAIIRGHRMRKNRGSSWIGLDCMVHEFVMSDISHGNSDAIYLMLDLLMKDMKLLGYIVVDLEQTEIMQLNVVVDE</sequence>
<name>A0AAD3SVQ8_NEPGR</name>
<gene>
    <name evidence="4" type="ORF">Nepgr_020686</name>
</gene>
<evidence type="ECO:0000313" key="5">
    <source>
        <dbReference type="Proteomes" id="UP001279734"/>
    </source>
</evidence>
<dbReference type="Pfam" id="PF12854">
    <property type="entry name" value="PPR_1"/>
    <property type="match status" value="1"/>
</dbReference>
<evidence type="ECO:0000313" key="4">
    <source>
        <dbReference type="EMBL" id="GMH18845.1"/>
    </source>
</evidence>
<dbReference type="Pfam" id="PF20431">
    <property type="entry name" value="E_motif"/>
    <property type="match status" value="1"/>
</dbReference>
<feature type="repeat" description="PPR" evidence="3">
    <location>
        <begin position="259"/>
        <end position="293"/>
    </location>
</feature>
<dbReference type="FunFam" id="1.25.40.10:FF:000144">
    <property type="entry name" value="Pentatricopeptide repeat-containing protein, mitochondrial"/>
    <property type="match status" value="1"/>
</dbReference>
<dbReference type="Pfam" id="PF01535">
    <property type="entry name" value="PPR"/>
    <property type="match status" value="10"/>
</dbReference>
<dbReference type="InterPro" id="IPR046848">
    <property type="entry name" value="E_motif"/>
</dbReference>
<evidence type="ECO:0008006" key="6">
    <source>
        <dbReference type="Google" id="ProtNLM"/>
    </source>
</evidence>
<evidence type="ECO:0000256" key="2">
    <source>
        <dbReference type="ARBA" id="ARBA00022737"/>
    </source>
</evidence>
<organism evidence="4 5">
    <name type="scientific">Nepenthes gracilis</name>
    <name type="common">Slender pitcher plant</name>
    <dbReference type="NCBI Taxonomy" id="150966"/>
    <lineage>
        <taxon>Eukaryota</taxon>
        <taxon>Viridiplantae</taxon>
        <taxon>Streptophyta</taxon>
        <taxon>Embryophyta</taxon>
        <taxon>Tracheophyta</taxon>
        <taxon>Spermatophyta</taxon>
        <taxon>Magnoliopsida</taxon>
        <taxon>eudicotyledons</taxon>
        <taxon>Gunneridae</taxon>
        <taxon>Pentapetalae</taxon>
        <taxon>Caryophyllales</taxon>
        <taxon>Nepenthaceae</taxon>
        <taxon>Nepenthes</taxon>
    </lineage>
</organism>
<dbReference type="FunFam" id="1.25.40.10:FF:000366">
    <property type="entry name" value="Pentatricopeptide (PPR) repeat-containing protein"/>
    <property type="match status" value="1"/>
</dbReference>
<reference evidence="4" key="1">
    <citation type="submission" date="2023-05" db="EMBL/GenBank/DDBJ databases">
        <title>Nepenthes gracilis genome sequencing.</title>
        <authorList>
            <person name="Fukushima K."/>
        </authorList>
    </citation>
    <scope>NUCLEOTIDE SEQUENCE</scope>
    <source>
        <strain evidence="4">SING2019-196</strain>
    </source>
</reference>
<dbReference type="NCBIfam" id="TIGR00756">
    <property type="entry name" value="PPR"/>
    <property type="match status" value="7"/>
</dbReference>
<feature type="repeat" description="PPR" evidence="3">
    <location>
        <begin position="166"/>
        <end position="200"/>
    </location>
</feature>
<keyword evidence="2" id="KW-0677">Repeat</keyword>
<feature type="repeat" description="PPR" evidence="3">
    <location>
        <begin position="65"/>
        <end position="99"/>
    </location>
</feature>
<proteinExistence type="inferred from homology"/>
<feature type="repeat" description="PPR" evidence="3">
    <location>
        <begin position="422"/>
        <end position="456"/>
    </location>
</feature>
<comment type="caution">
    <text evidence="4">The sequence shown here is derived from an EMBL/GenBank/DDBJ whole genome shotgun (WGS) entry which is preliminary data.</text>
</comment>
<evidence type="ECO:0000256" key="3">
    <source>
        <dbReference type="PROSITE-ProRule" id="PRU00708"/>
    </source>
</evidence>
<dbReference type="Gene3D" id="1.25.40.10">
    <property type="entry name" value="Tetratricopeptide repeat domain"/>
    <property type="match status" value="5"/>
</dbReference>
<keyword evidence="5" id="KW-1185">Reference proteome</keyword>
<dbReference type="GO" id="GO:0003723">
    <property type="term" value="F:RNA binding"/>
    <property type="evidence" value="ECO:0007669"/>
    <property type="project" value="InterPro"/>
</dbReference>
<dbReference type="AlphaFoldDB" id="A0AAD3SVQ8"/>
<dbReference type="InterPro" id="IPR046960">
    <property type="entry name" value="PPR_At4g14850-like_plant"/>
</dbReference>
<dbReference type="InterPro" id="IPR002885">
    <property type="entry name" value="PPR_rpt"/>
</dbReference>
<protein>
    <recommendedName>
        <fullName evidence="6">Chlororespiratory reduction 4</fullName>
    </recommendedName>
</protein>
<dbReference type="PROSITE" id="PS51375">
    <property type="entry name" value="PPR"/>
    <property type="match status" value="5"/>
</dbReference>
<dbReference type="FunFam" id="1.25.40.10:FF:000125">
    <property type="entry name" value="Pentatricopeptide repeat-containing protein"/>
    <property type="match status" value="1"/>
</dbReference>
<feature type="repeat" description="PPR" evidence="3">
    <location>
        <begin position="321"/>
        <end position="355"/>
    </location>
</feature>
<dbReference type="GO" id="GO:0009451">
    <property type="term" value="P:RNA modification"/>
    <property type="evidence" value="ECO:0007669"/>
    <property type="project" value="InterPro"/>
</dbReference>
<evidence type="ECO:0000256" key="1">
    <source>
        <dbReference type="ARBA" id="ARBA00006643"/>
    </source>
</evidence>
<dbReference type="Proteomes" id="UP001279734">
    <property type="component" value="Unassembled WGS sequence"/>
</dbReference>
<dbReference type="PANTHER" id="PTHR47926:SF467">
    <property type="entry name" value="REPEAT-CONTAINING PROTEIN, PUTATIVE-RELATED"/>
    <property type="match status" value="1"/>
</dbReference>
<dbReference type="PANTHER" id="PTHR47926">
    <property type="entry name" value="PENTATRICOPEPTIDE REPEAT-CONTAINING PROTEIN"/>
    <property type="match status" value="1"/>
</dbReference>
<dbReference type="EMBL" id="BSYO01000019">
    <property type="protein sequence ID" value="GMH18845.1"/>
    <property type="molecule type" value="Genomic_DNA"/>
</dbReference>
<dbReference type="GO" id="GO:0048731">
    <property type="term" value="P:system development"/>
    <property type="evidence" value="ECO:0007669"/>
    <property type="project" value="UniProtKB-ARBA"/>
</dbReference>
<comment type="similarity">
    <text evidence="1">Belongs to the PPR family. PCMP-H subfamily.</text>
</comment>
<accession>A0AAD3SVQ8</accession>
<dbReference type="InterPro" id="IPR011990">
    <property type="entry name" value="TPR-like_helical_dom_sf"/>
</dbReference>